<organism evidence="1 2">
    <name type="scientific">Protopolystoma xenopodis</name>
    <dbReference type="NCBI Taxonomy" id="117903"/>
    <lineage>
        <taxon>Eukaryota</taxon>
        <taxon>Metazoa</taxon>
        <taxon>Spiralia</taxon>
        <taxon>Lophotrochozoa</taxon>
        <taxon>Platyhelminthes</taxon>
        <taxon>Monogenea</taxon>
        <taxon>Polyopisthocotylea</taxon>
        <taxon>Polystomatidea</taxon>
        <taxon>Polystomatidae</taxon>
        <taxon>Protopolystoma</taxon>
    </lineage>
</organism>
<reference evidence="1" key="1">
    <citation type="submission" date="2018-11" db="EMBL/GenBank/DDBJ databases">
        <authorList>
            <consortium name="Pathogen Informatics"/>
        </authorList>
    </citation>
    <scope>NUCLEOTIDE SEQUENCE</scope>
</reference>
<gene>
    <name evidence="1" type="ORF">PXEA_LOCUS11486</name>
</gene>
<dbReference type="AlphaFoldDB" id="A0A3S5A2J0"/>
<name>A0A3S5A2J0_9PLAT</name>
<dbReference type="EMBL" id="CAAALY010035388">
    <property type="protein sequence ID" value="VEL18046.1"/>
    <property type="molecule type" value="Genomic_DNA"/>
</dbReference>
<comment type="caution">
    <text evidence="1">The sequence shown here is derived from an EMBL/GenBank/DDBJ whole genome shotgun (WGS) entry which is preliminary data.</text>
</comment>
<evidence type="ECO:0000313" key="1">
    <source>
        <dbReference type="EMBL" id="VEL18046.1"/>
    </source>
</evidence>
<protein>
    <submittedName>
        <fullName evidence="1">Uncharacterized protein</fullName>
    </submittedName>
</protein>
<dbReference type="Proteomes" id="UP000784294">
    <property type="component" value="Unassembled WGS sequence"/>
</dbReference>
<evidence type="ECO:0000313" key="2">
    <source>
        <dbReference type="Proteomes" id="UP000784294"/>
    </source>
</evidence>
<sequence>MTVVVAPQRRHWLGEVFSKCSDKSFPLIHLLERQSDETETFYSLLKHQGRWATSHGGPTNRDPENRSATVCERLAHDEKRCPTNCLELKWCLVEVCENCRRRVKLQAAGST</sequence>
<keyword evidence="2" id="KW-1185">Reference proteome</keyword>
<accession>A0A3S5A2J0</accession>
<proteinExistence type="predicted"/>